<evidence type="ECO:0000256" key="8">
    <source>
        <dbReference type="ARBA" id="ARBA00024235"/>
    </source>
</evidence>
<dbReference type="PANTHER" id="PTHR38035">
    <property type="entry name" value="UPF0070 PROTEIN YFGM"/>
    <property type="match status" value="1"/>
</dbReference>
<dbReference type="Pfam" id="PF09976">
    <property type="entry name" value="TPR_21"/>
    <property type="match status" value="1"/>
</dbReference>
<keyword evidence="5 9" id="KW-0472">Membrane</keyword>
<dbReference type="InterPro" id="IPR018704">
    <property type="entry name" value="SecYEG/CpoB_TPR"/>
</dbReference>
<evidence type="ECO:0000313" key="11">
    <source>
        <dbReference type="EMBL" id="MBL0372098.1"/>
    </source>
</evidence>
<sequence length="223" mass="24114">MMNDNDSFIREVNEELRSEQMRSIWRRFAPFIIGTAVLIVVGVAGSGIYQWWETKQSSASGDRYLTAIKDAQENRADDAAKDLEALTKDGFGAYPVLARMRLATLKAEKGDAAAAVSDFSAIGKDQSIPVAIRNAARLRAAWLLVDAGTYDQVATEVEELAVPSSAMRHSARETLGLAAYKAGDLAKARDWFQLIVDDSDAPSGATSRARTMLGLIVASGKLS</sequence>
<dbReference type="RefSeq" id="WP_201656820.1">
    <property type="nucleotide sequence ID" value="NZ_JAEQNC010000004.1"/>
</dbReference>
<dbReference type="InterPro" id="IPR026039">
    <property type="entry name" value="YfgM"/>
</dbReference>
<organism evidence="11 12">
    <name type="scientific">Rhizobium setariae</name>
    <dbReference type="NCBI Taxonomy" id="2801340"/>
    <lineage>
        <taxon>Bacteria</taxon>
        <taxon>Pseudomonadati</taxon>
        <taxon>Pseudomonadota</taxon>
        <taxon>Alphaproteobacteria</taxon>
        <taxon>Hyphomicrobiales</taxon>
        <taxon>Rhizobiaceae</taxon>
        <taxon>Rhizobium/Agrobacterium group</taxon>
        <taxon>Rhizobium</taxon>
    </lineage>
</organism>
<evidence type="ECO:0000256" key="7">
    <source>
        <dbReference type="ARBA" id="ARBA00024197"/>
    </source>
</evidence>
<feature type="domain" description="Ancillary SecYEG translocon subunit/Cell division coordinator CpoB TPR" evidence="10">
    <location>
        <begin position="23"/>
        <end position="201"/>
    </location>
</feature>
<evidence type="ECO:0000256" key="2">
    <source>
        <dbReference type="ARBA" id="ARBA00022475"/>
    </source>
</evidence>
<evidence type="ECO:0000256" key="9">
    <source>
        <dbReference type="SAM" id="Phobius"/>
    </source>
</evidence>
<name>A0A937CP72_9HYPH</name>
<keyword evidence="6" id="KW-0143">Chaperone</keyword>
<feature type="transmembrane region" description="Helical" evidence="9">
    <location>
        <begin position="28"/>
        <end position="52"/>
    </location>
</feature>
<keyword evidence="2" id="KW-1003">Cell membrane</keyword>
<comment type="caution">
    <text evidence="11">The sequence shown here is derived from an EMBL/GenBank/DDBJ whole genome shotgun (WGS) entry which is preliminary data.</text>
</comment>
<dbReference type="AlphaFoldDB" id="A0A937CP72"/>
<keyword evidence="3 9" id="KW-0812">Transmembrane</keyword>
<comment type="similarity">
    <text evidence="7">Belongs to the YfgM family.</text>
</comment>
<dbReference type="PANTHER" id="PTHR38035:SF1">
    <property type="entry name" value="ANCILLARY SECYEG TRANSLOCON SUBUNIT"/>
    <property type="match status" value="1"/>
</dbReference>
<evidence type="ECO:0000256" key="3">
    <source>
        <dbReference type="ARBA" id="ARBA00022692"/>
    </source>
</evidence>
<dbReference type="Gene3D" id="1.25.40.10">
    <property type="entry name" value="Tetratricopeptide repeat domain"/>
    <property type="match status" value="1"/>
</dbReference>
<accession>A0A937CP72</accession>
<evidence type="ECO:0000256" key="1">
    <source>
        <dbReference type="ARBA" id="ARBA00004401"/>
    </source>
</evidence>
<reference evidence="11" key="1">
    <citation type="submission" date="2021-01" db="EMBL/GenBank/DDBJ databases">
        <title>Rhizobium sp. strain KVB221 16S ribosomal RNA gene Genome sequencing and assembly.</title>
        <authorList>
            <person name="Kang M."/>
        </authorList>
    </citation>
    <scope>NUCLEOTIDE SEQUENCE</scope>
    <source>
        <strain evidence="11">KVB221</strain>
    </source>
</reference>
<proteinExistence type="inferred from homology"/>
<keyword evidence="12" id="KW-1185">Reference proteome</keyword>
<evidence type="ECO:0000313" key="12">
    <source>
        <dbReference type="Proteomes" id="UP000633219"/>
    </source>
</evidence>
<dbReference type="InterPro" id="IPR011990">
    <property type="entry name" value="TPR-like_helical_dom_sf"/>
</dbReference>
<dbReference type="Proteomes" id="UP000633219">
    <property type="component" value="Unassembled WGS sequence"/>
</dbReference>
<dbReference type="EMBL" id="JAEQNC010000004">
    <property type="protein sequence ID" value="MBL0372098.1"/>
    <property type="molecule type" value="Genomic_DNA"/>
</dbReference>
<comment type="subcellular location">
    <subcellularLocation>
        <location evidence="1">Cell membrane</location>
        <topology evidence="1">Single-pass type II membrane protein</topology>
    </subcellularLocation>
</comment>
<dbReference type="GO" id="GO:0005886">
    <property type="term" value="C:plasma membrane"/>
    <property type="evidence" value="ECO:0007669"/>
    <property type="project" value="UniProtKB-SubCell"/>
</dbReference>
<gene>
    <name evidence="11" type="ORF">JJB09_08660</name>
</gene>
<evidence type="ECO:0000256" key="6">
    <source>
        <dbReference type="ARBA" id="ARBA00023186"/>
    </source>
</evidence>
<evidence type="ECO:0000256" key="5">
    <source>
        <dbReference type="ARBA" id="ARBA00023136"/>
    </source>
</evidence>
<protein>
    <recommendedName>
        <fullName evidence="8">Ancillary SecYEG translocon subunit</fullName>
    </recommendedName>
</protein>
<evidence type="ECO:0000256" key="4">
    <source>
        <dbReference type="ARBA" id="ARBA00022989"/>
    </source>
</evidence>
<evidence type="ECO:0000259" key="10">
    <source>
        <dbReference type="Pfam" id="PF09976"/>
    </source>
</evidence>
<keyword evidence="4 9" id="KW-1133">Transmembrane helix</keyword>
<dbReference type="GO" id="GO:0044877">
    <property type="term" value="F:protein-containing complex binding"/>
    <property type="evidence" value="ECO:0007669"/>
    <property type="project" value="InterPro"/>
</dbReference>